<protein>
    <submittedName>
        <fullName evidence="3">Uncharacterized protein</fullName>
    </submittedName>
</protein>
<feature type="compositionally biased region" description="Basic and acidic residues" evidence="1">
    <location>
        <begin position="1116"/>
        <end position="1133"/>
    </location>
</feature>
<proteinExistence type="predicted"/>
<feature type="compositionally biased region" description="Basic and acidic residues" evidence="1">
    <location>
        <begin position="1005"/>
        <end position="1030"/>
    </location>
</feature>
<feature type="compositionally biased region" description="Polar residues" evidence="1">
    <location>
        <begin position="823"/>
        <end position="836"/>
    </location>
</feature>
<feature type="region of interest" description="Disordered" evidence="1">
    <location>
        <begin position="1"/>
        <end position="62"/>
    </location>
</feature>
<dbReference type="EMBL" id="HBUF01560357">
    <property type="protein sequence ID" value="CAG6762035.1"/>
    <property type="molecule type" value="Transcribed_RNA"/>
</dbReference>
<reference evidence="3" key="1">
    <citation type="submission" date="2021-05" db="EMBL/GenBank/DDBJ databases">
        <authorList>
            <person name="Alioto T."/>
            <person name="Alioto T."/>
            <person name="Gomez Garrido J."/>
        </authorList>
    </citation>
    <scope>NUCLEOTIDE SEQUENCE</scope>
</reference>
<name>A0A8D9A972_9HEMI</name>
<dbReference type="EMBL" id="HBUF01560363">
    <property type="protein sequence ID" value="CAG6762053.1"/>
    <property type="molecule type" value="Transcribed_RNA"/>
</dbReference>
<evidence type="ECO:0000256" key="1">
    <source>
        <dbReference type="SAM" id="MobiDB-lite"/>
    </source>
</evidence>
<feature type="region of interest" description="Disordered" evidence="1">
    <location>
        <begin position="870"/>
        <end position="891"/>
    </location>
</feature>
<dbReference type="EMBL" id="HBUF01560360">
    <property type="protein sequence ID" value="CAG6762042.1"/>
    <property type="molecule type" value="Transcribed_RNA"/>
</dbReference>
<keyword evidence="2" id="KW-1133">Transmembrane helix</keyword>
<feature type="compositionally biased region" description="Polar residues" evidence="1">
    <location>
        <begin position="871"/>
        <end position="882"/>
    </location>
</feature>
<feature type="transmembrane region" description="Helical" evidence="2">
    <location>
        <begin position="1080"/>
        <end position="1101"/>
    </location>
</feature>
<feature type="region of interest" description="Disordered" evidence="1">
    <location>
        <begin position="812"/>
        <end position="841"/>
    </location>
</feature>
<feature type="region of interest" description="Disordered" evidence="1">
    <location>
        <begin position="992"/>
        <end position="1030"/>
    </location>
</feature>
<feature type="compositionally biased region" description="Basic and acidic residues" evidence="1">
    <location>
        <begin position="958"/>
        <end position="976"/>
    </location>
</feature>
<feature type="region of interest" description="Disordered" evidence="1">
    <location>
        <begin position="919"/>
        <end position="976"/>
    </location>
</feature>
<feature type="region of interest" description="Disordered" evidence="1">
    <location>
        <begin position="1109"/>
        <end position="1140"/>
    </location>
</feature>
<organism evidence="3">
    <name type="scientific">Cacopsylla melanoneura</name>
    <dbReference type="NCBI Taxonomy" id="428564"/>
    <lineage>
        <taxon>Eukaryota</taxon>
        <taxon>Metazoa</taxon>
        <taxon>Ecdysozoa</taxon>
        <taxon>Arthropoda</taxon>
        <taxon>Hexapoda</taxon>
        <taxon>Insecta</taxon>
        <taxon>Pterygota</taxon>
        <taxon>Neoptera</taxon>
        <taxon>Paraneoptera</taxon>
        <taxon>Hemiptera</taxon>
        <taxon>Sternorrhyncha</taxon>
        <taxon>Psylloidea</taxon>
        <taxon>Psyllidae</taxon>
        <taxon>Psyllinae</taxon>
        <taxon>Cacopsylla</taxon>
    </lineage>
</organism>
<feature type="compositionally biased region" description="Low complexity" evidence="1">
    <location>
        <begin position="1"/>
        <end position="54"/>
    </location>
</feature>
<keyword evidence="2" id="KW-0472">Membrane</keyword>
<dbReference type="AlphaFoldDB" id="A0A8D9A972"/>
<feature type="region of interest" description="Disordered" evidence="1">
    <location>
        <begin position="1161"/>
        <end position="1180"/>
    </location>
</feature>
<evidence type="ECO:0000256" key="2">
    <source>
        <dbReference type="SAM" id="Phobius"/>
    </source>
</evidence>
<accession>A0A8D9A972</accession>
<feature type="compositionally biased region" description="Basic and acidic residues" evidence="1">
    <location>
        <begin position="938"/>
        <end position="949"/>
    </location>
</feature>
<evidence type="ECO:0000313" key="3">
    <source>
        <dbReference type="EMBL" id="CAG6762053.1"/>
    </source>
</evidence>
<dbReference type="EMBL" id="HBUF01560356">
    <property type="protein sequence ID" value="CAG6762031.1"/>
    <property type="molecule type" value="Transcribed_RNA"/>
</dbReference>
<dbReference type="EMBL" id="HBUF01560361">
    <property type="protein sequence ID" value="CAG6762046.1"/>
    <property type="molecule type" value="Transcribed_RNA"/>
</dbReference>
<sequence length="1180" mass="128962">MPKTSTTTTPKTSTTTTTTTTTTTQRPTTTSTTTTTTSTTPIATTPTTTVTTTTPTPPPTTTMRLPNQISSTMKPIQPLNPLGPGIFTNLDTSLFETSGLLTTKPPVTLFPVDIIKHVGDPFTNLDSVNAFDHYSTKMNMHPTTPFNGGNEFPEKGISGFPGVPALPTVETEEDWPYTIPKLTTARPNLNPEDVMSKVVNQLENVPAPFIPLQTTRKPIIDDDLIVRKIAPIAEAVPKSLPGFGESSRLNIMTTQSSMLDVGLMKKDKGISMDTIPIPQIPDTIPRGFSAIPLPYPAGTTTLRPFIDGIIDHIAPTTVEPSIIDMINKGVIPNVIPSSILPPDQPTLQTLPFEVPFVPTIEGSKTKVIDKLNIISSDLDKGFKSVVSSVVDEYKKLSNPPTTTPKSFYGVVNTVVSTLNKTNHQTGIEGLIDHMKPQSNTVKIPHTDLPTLPAAIPTFPVIKNPDFAVPDLIPSTYSHISPFVTTPKYNNLIDSIQSAVSPDKPSIPLPSLPPTLIEPILPAMSTARPSIPNIPIPSIPPILDESIQHYLPSTTVSTLVNMGRDVVSNIDALGAGVNTNFLNLSTGSHGHPVGPVPTMVSMSPVSNDNNVQELNHSTQFTTGQTLTHVPSTSGASHNVNLPSIPTNPNHGVVVSVNLEHNINSPAVPTLSNLHSTIQPREASPHLMTHNFNPLNTPTLPTYKPPSLTTHYSQNYNVSMVPTQVNPGDPDLQPSVQSSTIAPQSLNNIASPLPAISDNTLNIPPLINPSLPTIPSSQPPALLTIISPLEPDFHLQPRAFEEAPIRNNDFHSLSPPVSVPPRNAVTPQSEPITLQTASPKPVNPDLDKAIGMFENSLNDLMKEMEDIGLKQASDVSKNSKSMPSRRTPFGQKVELPKDKFDQSLDGGLNQLRHDVANLQLVSQNDEQSRDRINGVQNDGPKQEVDNIKLDPQHGGPDTMVESKKNETKPSDGNIKFDPKSNVYNWEIRMVLPDDFTHDLPDEDSDDVEPRQDNDDVEPRQDEANLREDNEFMRDQKYHPTPVADIHHSRVFLIPDNLFEDPINQTGSKTITTTSVTKSRNSVPGSVTTVVLILCLLLTGVCFVRHRRRRKNEPGVVDESARREERLEENTRETGPLERSTQIQESSFCRFVNPHSMQLLTELKESQYQSPPTPQPIYEEIRW</sequence>
<keyword evidence="2" id="KW-0812">Transmembrane</keyword>